<evidence type="ECO:0000256" key="3">
    <source>
        <dbReference type="ARBA" id="ARBA00012151"/>
    </source>
</evidence>
<dbReference type="EMBL" id="MU002030">
    <property type="protein sequence ID" value="KAF2791231.1"/>
    <property type="molecule type" value="Genomic_DNA"/>
</dbReference>
<evidence type="ECO:0000256" key="10">
    <source>
        <dbReference type="RuleBase" id="RU362022"/>
    </source>
</evidence>
<evidence type="ECO:0000313" key="12">
    <source>
        <dbReference type="EMBL" id="KAF2791231.1"/>
    </source>
</evidence>
<evidence type="ECO:0000256" key="6">
    <source>
        <dbReference type="ARBA" id="ARBA00022691"/>
    </source>
</evidence>
<dbReference type="Pfam" id="PF04140">
    <property type="entry name" value="ICMT"/>
    <property type="match status" value="1"/>
</dbReference>
<dbReference type="InterPro" id="IPR025770">
    <property type="entry name" value="PPMT_MeTrfase"/>
</dbReference>
<sequence>MATATADIQSGAPPSSRPEISRPVMAQPMGSNSRSAPLDARMRQSWESNGLPRAFYPGGDRSLSGIALRAFLLGCVAVLGLLSSVALVFYESRLWRPPFFIGTLCIFHFLEFYTTAEFNTPTAFVSSFLLSNGSRYRQAHTCAFVETLVTSYFLPGWQSRVNPLPMIALGLTMIVIGQVVRSLAMAQAGTNFNHQVQSQKNDGHELVTTGLYAYFRHPSYFGFFWWGLGTQVALGNTVCLVGYAGILWYFFNHRIRGEEKHLIEFFGNEYKAYKARTRVWIPFI</sequence>
<keyword evidence="8 10" id="KW-1133">Transmembrane helix</keyword>
<keyword evidence="9 10" id="KW-0472">Membrane</keyword>
<dbReference type="Gene3D" id="1.20.120.1630">
    <property type="match status" value="1"/>
</dbReference>
<dbReference type="GO" id="GO:0032259">
    <property type="term" value="P:methylation"/>
    <property type="evidence" value="ECO:0007669"/>
    <property type="project" value="UniProtKB-KW"/>
</dbReference>
<dbReference type="PANTHER" id="PTHR12714:SF9">
    <property type="entry name" value="PROTEIN-S-ISOPRENYLCYSTEINE O-METHYLTRANSFERASE"/>
    <property type="match status" value="1"/>
</dbReference>
<keyword evidence="5 12" id="KW-0808">Transferase</keyword>
<keyword evidence="10" id="KW-0256">Endoplasmic reticulum</keyword>
<reference evidence="12" key="1">
    <citation type="journal article" date="2020" name="Stud. Mycol.">
        <title>101 Dothideomycetes genomes: a test case for predicting lifestyles and emergence of pathogens.</title>
        <authorList>
            <person name="Haridas S."/>
            <person name="Albert R."/>
            <person name="Binder M."/>
            <person name="Bloem J."/>
            <person name="Labutti K."/>
            <person name="Salamov A."/>
            <person name="Andreopoulos B."/>
            <person name="Baker S."/>
            <person name="Barry K."/>
            <person name="Bills G."/>
            <person name="Bluhm B."/>
            <person name="Cannon C."/>
            <person name="Castanera R."/>
            <person name="Culley D."/>
            <person name="Daum C."/>
            <person name="Ezra D."/>
            <person name="Gonzalez J."/>
            <person name="Henrissat B."/>
            <person name="Kuo A."/>
            <person name="Liang C."/>
            <person name="Lipzen A."/>
            <person name="Lutzoni F."/>
            <person name="Magnuson J."/>
            <person name="Mondo S."/>
            <person name="Nolan M."/>
            <person name="Ohm R."/>
            <person name="Pangilinan J."/>
            <person name="Park H.-J."/>
            <person name="Ramirez L."/>
            <person name="Alfaro M."/>
            <person name="Sun H."/>
            <person name="Tritt A."/>
            <person name="Yoshinaga Y."/>
            <person name="Zwiers L.-H."/>
            <person name="Turgeon B."/>
            <person name="Goodwin S."/>
            <person name="Spatafora J."/>
            <person name="Crous P."/>
            <person name="Grigoriev I."/>
        </authorList>
    </citation>
    <scope>NUCLEOTIDE SEQUENCE</scope>
    <source>
        <strain evidence="12">CBS 109.77</strain>
    </source>
</reference>
<evidence type="ECO:0000256" key="11">
    <source>
        <dbReference type="SAM" id="MobiDB-lite"/>
    </source>
</evidence>
<comment type="catalytic activity">
    <reaction evidence="10">
        <text>[protein]-C-terminal S-[(2E,6E)-farnesyl]-L-cysteine + S-adenosyl-L-methionine = [protein]-C-terminal S-[(2E,6E)-farnesyl]-L-cysteine methyl ester + S-adenosyl-L-homocysteine</text>
        <dbReference type="Rhea" id="RHEA:21672"/>
        <dbReference type="Rhea" id="RHEA-COMP:12125"/>
        <dbReference type="Rhea" id="RHEA-COMP:12126"/>
        <dbReference type="ChEBI" id="CHEBI:57856"/>
        <dbReference type="ChEBI" id="CHEBI:59789"/>
        <dbReference type="ChEBI" id="CHEBI:90510"/>
        <dbReference type="ChEBI" id="CHEBI:90511"/>
        <dbReference type="EC" id="2.1.1.100"/>
    </reaction>
</comment>
<evidence type="ECO:0000256" key="7">
    <source>
        <dbReference type="ARBA" id="ARBA00022692"/>
    </source>
</evidence>
<feature type="transmembrane region" description="Helical" evidence="10">
    <location>
        <begin position="223"/>
        <end position="251"/>
    </location>
</feature>
<evidence type="ECO:0000256" key="1">
    <source>
        <dbReference type="ARBA" id="ARBA00004141"/>
    </source>
</evidence>
<keyword evidence="4 10" id="KW-0489">Methyltransferase</keyword>
<dbReference type="OrthoDB" id="422086at2759"/>
<dbReference type="InterPro" id="IPR007269">
    <property type="entry name" value="ICMT_MeTrfase"/>
</dbReference>
<keyword evidence="13" id="KW-1185">Reference proteome</keyword>
<dbReference type="GO" id="GO:0004671">
    <property type="term" value="F:protein C-terminal S-isoprenylcysteine carboxyl O-methyltransferase activity"/>
    <property type="evidence" value="ECO:0007669"/>
    <property type="project" value="UniProtKB-EC"/>
</dbReference>
<dbReference type="PANTHER" id="PTHR12714">
    <property type="entry name" value="PROTEIN-S ISOPRENYLCYSTEINE O-METHYLTRANSFERASE"/>
    <property type="match status" value="1"/>
</dbReference>
<keyword evidence="6 10" id="KW-0949">S-adenosyl-L-methionine</keyword>
<dbReference type="Proteomes" id="UP000799757">
    <property type="component" value="Unassembled WGS sequence"/>
</dbReference>
<evidence type="ECO:0000256" key="2">
    <source>
        <dbReference type="ARBA" id="ARBA00009140"/>
    </source>
</evidence>
<dbReference type="AlphaFoldDB" id="A0A6A6X4R9"/>
<evidence type="ECO:0000256" key="5">
    <source>
        <dbReference type="ARBA" id="ARBA00022679"/>
    </source>
</evidence>
<gene>
    <name evidence="12" type="ORF">K505DRAFT_281092</name>
</gene>
<dbReference type="EC" id="2.1.1.100" evidence="3 10"/>
<comment type="similarity">
    <text evidence="2 10">Belongs to the class VI-like SAM-binding methyltransferase superfamily. Isoprenylcysteine carboxyl methyltransferase family.</text>
</comment>
<keyword evidence="7 10" id="KW-0812">Transmembrane</keyword>
<feature type="region of interest" description="Disordered" evidence="11">
    <location>
        <begin position="1"/>
        <end position="38"/>
    </location>
</feature>
<comment type="subcellular location">
    <subcellularLocation>
        <location evidence="10">Endoplasmic reticulum membrane</location>
        <topology evidence="10">Multi-pass membrane protein</topology>
    </subcellularLocation>
    <subcellularLocation>
        <location evidence="1">Membrane</location>
        <topology evidence="1">Multi-pass membrane protein</topology>
    </subcellularLocation>
</comment>
<evidence type="ECO:0000256" key="4">
    <source>
        <dbReference type="ARBA" id="ARBA00022603"/>
    </source>
</evidence>
<feature type="transmembrane region" description="Helical" evidence="10">
    <location>
        <begin position="66"/>
        <end position="90"/>
    </location>
</feature>
<dbReference type="PROSITE" id="PS51564">
    <property type="entry name" value="SAM_ICMT"/>
    <property type="match status" value="1"/>
</dbReference>
<evidence type="ECO:0000256" key="9">
    <source>
        <dbReference type="ARBA" id="ARBA00023136"/>
    </source>
</evidence>
<evidence type="ECO:0000313" key="13">
    <source>
        <dbReference type="Proteomes" id="UP000799757"/>
    </source>
</evidence>
<feature type="transmembrane region" description="Helical" evidence="10">
    <location>
        <begin position="97"/>
        <end position="116"/>
    </location>
</feature>
<accession>A0A6A6X4R9</accession>
<evidence type="ECO:0000256" key="8">
    <source>
        <dbReference type="ARBA" id="ARBA00022989"/>
    </source>
</evidence>
<feature type="transmembrane region" description="Helical" evidence="10">
    <location>
        <begin position="166"/>
        <end position="184"/>
    </location>
</feature>
<dbReference type="GO" id="GO:0005789">
    <property type="term" value="C:endoplasmic reticulum membrane"/>
    <property type="evidence" value="ECO:0007669"/>
    <property type="project" value="UniProtKB-SubCell"/>
</dbReference>
<protein>
    <recommendedName>
        <fullName evidence="3 10">Protein-S-isoprenylcysteine O-methyltransferase</fullName>
        <ecNumber evidence="3 10">2.1.1.100</ecNumber>
    </recommendedName>
</protein>
<organism evidence="12 13">
    <name type="scientific">Melanomma pulvis-pyrius CBS 109.77</name>
    <dbReference type="NCBI Taxonomy" id="1314802"/>
    <lineage>
        <taxon>Eukaryota</taxon>
        <taxon>Fungi</taxon>
        <taxon>Dikarya</taxon>
        <taxon>Ascomycota</taxon>
        <taxon>Pezizomycotina</taxon>
        <taxon>Dothideomycetes</taxon>
        <taxon>Pleosporomycetidae</taxon>
        <taxon>Pleosporales</taxon>
        <taxon>Melanommataceae</taxon>
        <taxon>Melanomma</taxon>
    </lineage>
</organism>
<proteinExistence type="inferred from homology"/>
<name>A0A6A6X4R9_9PLEO</name>